<keyword evidence="2" id="KW-0378">Hydrolase</keyword>
<dbReference type="GO" id="GO:0016787">
    <property type="term" value="F:hydrolase activity"/>
    <property type="evidence" value="ECO:0007669"/>
    <property type="project" value="UniProtKB-KW"/>
</dbReference>
<accession>A0ABZ3FST2</accession>
<organism evidence="2 3">
    <name type="scientific">Ammonicoccus fulvus</name>
    <dbReference type="NCBI Taxonomy" id="3138240"/>
    <lineage>
        <taxon>Bacteria</taxon>
        <taxon>Bacillati</taxon>
        <taxon>Actinomycetota</taxon>
        <taxon>Actinomycetes</taxon>
        <taxon>Propionibacteriales</taxon>
        <taxon>Propionibacteriaceae</taxon>
        <taxon>Ammonicoccus</taxon>
    </lineage>
</organism>
<dbReference type="InterPro" id="IPR036514">
    <property type="entry name" value="SGNH_hydro_sf"/>
</dbReference>
<dbReference type="Proteomes" id="UP001442841">
    <property type="component" value="Chromosome"/>
</dbReference>
<dbReference type="Gene3D" id="3.40.50.1110">
    <property type="entry name" value="SGNH hydrolase"/>
    <property type="match status" value="1"/>
</dbReference>
<reference evidence="2 3" key="1">
    <citation type="submission" date="2024-04" db="EMBL/GenBank/DDBJ databases">
        <title>Isolation of an actinomycete strain from pig manure.</title>
        <authorList>
            <person name="Gong T."/>
            <person name="Yu Z."/>
            <person name="An M."/>
            <person name="Wei C."/>
            <person name="Yang W."/>
            <person name="Liu L."/>
        </authorList>
    </citation>
    <scope>NUCLEOTIDE SEQUENCE [LARGE SCALE GENOMIC DNA]</scope>
    <source>
        <strain evidence="2 3">ZF39</strain>
    </source>
</reference>
<dbReference type="RefSeq" id="WP_425309223.1">
    <property type="nucleotide sequence ID" value="NZ_CP154795.1"/>
</dbReference>
<gene>
    <name evidence="2" type="ORF">AADG42_10770</name>
</gene>
<proteinExistence type="predicted"/>
<dbReference type="Pfam" id="PF13472">
    <property type="entry name" value="Lipase_GDSL_2"/>
    <property type="match status" value="1"/>
</dbReference>
<dbReference type="InterPro" id="IPR013830">
    <property type="entry name" value="SGNH_hydro"/>
</dbReference>
<sequence>MVEAPGSPEFKLALVGDSAAAGIGVSTHSLGLGGSLARELAVSTGRRVEWRVFAQSIANVQRIRQRLIPQLPVDHDLVVLIAGMTDALAATPIDEWSIDIGAAIADLAVRHRCLLVVGTPPFAQMPCLPSPLREALDERGRAMDAVTAEFCAGRPGVVFSSGRTLPDETDGFFAVDGFHPSARAYARWARSLARTVG</sequence>
<keyword evidence="3" id="KW-1185">Reference proteome</keyword>
<dbReference type="EMBL" id="CP154795">
    <property type="protein sequence ID" value="XAN07765.1"/>
    <property type="molecule type" value="Genomic_DNA"/>
</dbReference>
<feature type="domain" description="SGNH hydrolase-type esterase" evidence="1">
    <location>
        <begin position="15"/>
        <end position="187"/>
    </location>
</feature>
<evidence type="ECO:0000313" key="3">
    <source>
        <dbReference type="Proteomes" id="UP001442841"/>
    </source>
</evidence>
<dbReference type="CDD" id="cd01836">
    <property type="entry name" value="FeeA_FeeB_like"/>
    <property type="match status" value="1"/>
</dbReference>
<name>A0ABZ3FST2_9ACTN</name>
<dbReference type="SUPFAM" id="SSF52266">
    <property type="entry name" value="SGNH hydrolase"/>
    <property type="match status" value="1"/>
</dbReference>
<protein>
    <submittedName>
        <fullName evidence="2">SGNH/GDSL hydrolase family protein</fullName>
    </submittedName>
</protein>
<evidence type="ECO:0000313" key="2">
    <source>
        <dbReference type="EMBL" id="XAN07765.1"/>
    </source>
</evidence>
<evidence type="ECO:0000259" key="1">
    <source>
        <dbReference type="Pfam" id="PF13472"/>
    </source>
</evidence>